<keyword evidence="6" id="KW-0862">Zinc</keyword>
<gene>
    <name evidence="13" type="ORF">QP939_22330</name>
</gene>
<dbReference type="PANTHER" id="PTHR46796">
    <property type="entry name" value="HTH-TYPE TRANSCRIPTIONAL ACTIVATOR RHAS-RELATED"/>
    <property type="match status" value="1"/>
</dbReference>
<dbReference type="PANTHER" id="PTHR46796:SF6">
    <property type="entry name" value="ARAC SUBFAMILY"/>
    <property type="match status" value="1"/>
</dbReference>
<keyword evidence="3" id="KW-0808">Transferase</keyword>
<dbReference type="PROSITE" id="PS00041">
    <property type="entry name" value="HTH_ARAC_FAMILY_1"/>
    <property type="match status" value="1"/>
</dbReference>
<dbReference type="Pfam" id="PF12833">
    <property type="entry name" value="HTH_18"/>
    <property type="match status" value="1"/>
</dbReference>
<dbReference type="SMART" id="SM00342">
    <property type="entry name" value="HTH_ARAC"/>
    <property type="match status" value="1"/>
</dbReference>
<comment type="cofactor">
    <cofactor evidence="1">
        <name>Zn(2+)</name>
        <dbReference type="ChEBI" id="CHEBI:29105"/>
    </cofactor>
</comment>
<dbReference type="Gene3D" id="3.30.310.20">
    <property type="entry name" value="DNA-3-methyladenine glycosylase AlkA, N-terminal domain"/>
    <property type="match status" value="1"/>
</dbReference>
<dbReference type="InterPro" id="IPR009057">
    <property type="entry name" value="Homeodomain-like_sf"/>
</dbReference>
<dbReference type="InterPro" id="IPR018062">
    <property type="entry name" value="HTH_AraC-typ_CS"/>
</dbReference>
<keyword evidence="8" id="KW-0238">DNA-binding</keyword>
<keyword evidence="5" id="KW-0227">DNA damage</keyword>
<dbReference type="InterPro" id="IPR050204">
    <property type="entry name" value="AraC_XylS_family_regulators"/>
</dbReference>
<dbReference type="InterPro" id="IPR004026">
    <property type="entry name" value="Ada_DNA_repair_Zn-bd"/>
</dbReference>
<dbReference type="Proteomes" id="UP001227101">
    <property type="component" value="Chromosome"/>
</dbReference>
<evidence type="ECO:0000313" key="13">
    <source>
        <dbReference type="EMBL" id="WIV61142.1"/>
    </source>
</evidence>
<proteinExistence type="predicted"/>
<dbReference type="Pfam" id="PF02805">
    <property type="entry name" value="Ada_Zn_binding"/>
    <property type="match status" value="1"/>
</dbReference>
<sequence>MVTSTEAPALWRDAERCYRVVTARDSRFDGQFIMAVRTTGIYCRPSCPASTPKEQNVRFFPTSAAAQANGFRACRRCLPDAVPGSPDWNVRADLAARAMRLIADGTVEREGVPGLARRLGYSERQLGRVLTAELGAGPLALARAHRAHSARLLIEMSELPLTDVAFAAGFSSVRQFNETIREVFATTPSQLRAFAASRRRGGDLSGTRLSLRLPFRPPFDAAGLLRFFAAQAVPGVEEVTSESYARTLRLAHGSGVVRLTPQPDHVRCELVLTDLRDLGSAVSRVRRLLDLDADPAAVARVLGADPILAPLVAAVPGIRVPGAVDGDELLLRALVSEVPLGEEVPGEWGVTRLFPTAAEVAAAMPGHAGIAALAEGRLDVHVGRDAAELRAELLACVDPATADYVVMRILGAPDVLLADDPAVRRGAEALGIPAESLGERARAWTPWCSYAGMYLRRAAA</sequence>
<evidence type="ECO:0000256" key="3">
    <source>
        <dbReference type="ARBA" id="ARBA00022679"/>
    </source>
</evidence>
<evidence type="ECO:0000256" key="11">
    <source>
        <dbReference type="ARBA" id="ARBA00023204"/>
    </source>
</evidence>
<evidence type="ECO:0000256" key="1">
    <source>
        <dbReference type="ARBA" id="ARBA00001947"/>
    </source>
</evidence>
<evidence type="ECO:0000256" key="9">
    <source>
        <dbReference type="ARBA" id="ARBA00023159"/>
    </source>
</evidence>
<evidence type="ECO:0000256" key="2">
    <source>
        <dbReference type="ARBA" id="ARBA00022603"/>
    </source>
</evidence>
<evidence type="ECO:0000259" key="12">
    <source>
        <dbReference type="PROSITE" id="PS01124"/>
    </source>
</evidence>
<reference evidence="13 14" key="1">
    <citation type="submission" date="2023-06" db="EMBL/GenBank/DDBJ databases">
        <authorList>
            <person name="Oyuntsetseg B."/>
            <person name="Kim S.B."/>
        </authorList>
    </citation>
    <scope>NUCLEOTIDE SEQUENCE [LARGE SCALE GENOMIC DNA]</scope>
    <source>
        <strain evidence="13 14">2-2</strain>
    </source>
</reference>
<feature type="domain" description="HTH araC/xylS-type" evidence="12">
    <location>
        <begin position="96"/>
        <end position="194"/>
    </location>
</feature>
<name>A0ABY8XZY1_9PSEU</name>
<evidence type="ECO:0000256" key="8">
    <source>
        <dbReference type="ARBA" id="ARBA00023125"/>
    </source>
</evidence>
<dbReference type="SUPFAM" id="SSF48150">
    <property type="entry name" value="DNA-glycosylase"/>
    <property type="match status" value="1"/>
</dbReference>
<dbReference type="SUPFAM" id="SSF55945">
    <property type="entry name" value="TATA-box binding protein-like"/>
    <property type="match status" value="1"/>
</dbReference>
<evidence type="ECO:0000256" key="10">
    <source>
        <dbReference type="ARBA" id="ARBA00023163"/>
    </source>
</evidence>
<dbReference type="Pfam" id="PF06029">
    <property type="entry name" value="AlkA_N"/>
    <property type="match status" value="1"/>
</dbReference>
<dbReference type="PROSITE" id="PS01124">
    <property type="entry name" value="HTH_ARAC_FAMILY_2"/>
    <property type="match status" value="1"/>
</dbReference>
<keyword evidence="11" id="KW-0234">DNA repair</keyword>
<evidence type="ECO:0000313" key="14">
    <source>
        <dbReference type="Proteomes" id="UP001227101"/>
    </source>
</evidence>
<evidence type="ECO:0000256" key="5">
    <source>
        <dbReference type="ARBA" id="ARBA00022763"/>
    </source>
</evidence>
<keyword evidence="4" id="KW-0479">Metal-binding</keyword>
<dbReference type="InterPro" id="IPR035451">
    <property type="entry name" value="Ada-like_dom_sf"/>
</dbReference>
<keyword evidence="10" id="KW-0804">Transcription</keyword>
<dbReference type="InterPro" id="IPR010316">
    <property type="entry name" value="AlkA_N"/>
</dbReference>
<dbReference type="Gene3D" id="1.10.1670.40">
    <property type="match status" value="1"/>
</dbReference>
<keyword evidence="14" id="KW-1185">Reference proteome</keyword>
<dbReference type="InterPro" id="IPR037046">
    <property type="entry name" value="AlkA_N_sf"/>
</dbReference>
<accession>A0ABY8XZY1</accession>
<keyword evidence="7" id="KW-0805">Transcription regulation</keyword>
<dbReference type="Gene3D" id="1.10.10.60">
    <property type="entry name" value="Homeodomain-like"/>
    <property type="match status" value="1"/>
</dbReference>
<evidence type="ECO:0000256" key="7">
    <source>
        <dbReference type="ARBA" id="ARBA00023015"/>
    </source>
</evidence>
<dbReference type="EMBL" id="CP127173">
    <property type="protein sequence ID" value="WIV61142.1"/>
    <property type="molecule type" value="Genomic_DNA"/>
</dbReference>
<dbReference type="InterPro" id="IPR018060">
    <property type="entry name" value="HTH_AraC"/>
</dbReference>
<dbReference type="RefSeq" id="WP_285458764.1">
    <property type="nucleotide sequence ID" value="NZ_CP127173.1"/>
</dbReference>
<keyword evidence="2" id="KW-0489">Methyltransferase</keyword>
<evidence type="ECO:0000256" key="4">
    <source>
        <dbReference type="ARBA" id="ARBA00022723"/>
    </source>
</evidence>
<dbReference type="SUPFAM" id="SSF57884">
    <property type="entry name" value="Ada DNA repair protein, N-terminal domain (N-Ada 10)"/>
    <property type="match status" value="1"/>
</dbReference>
<dbReference type="SMART" id="SM01009">
    <property type="entry name" value="AlkA_N"/>
    <property type="match status" value="1"/>
</dbReference>
<keyword evidence="9" id="KW-0010">Activator</keyword>
<dbReference type="InterPro" id="IPR011257">
    <property type="entry name" value="DNA_glycosylase"/>
</dbReference>
<evidence type="ECO:0000256" key="6">
    <source>
        <dbReference type="ARBA" id="ARBA00022833"/>
    </source>
</evidence>
<dbReference type="SUPFAM" id="SSF46689">
    <property type="entry name" value="Homeodomain-like"/>
    <property type="match status" value="1"/>
</dbReference>
<dbReference type="Gene3D" id="3.40.10.10">
    <property type="entry name" value="DNA Methylphosphotriester Repair Domain"/>
    <property type="match status" value="1"/>
</dbReference>
<organism evidence="13 14">
    <name type="scientific">Amycolatopsis nalaikhensis</name>
    <dbReference type="NCBI Taxonomy" id="715472"/>
    <lineage>
        <taxon>Bacteria</taxon>
        <taxon>Bacillati</taxon>
        <taxon>Actinomycetota</taxon>
        <taxon>Actinomycetes</taxon>
        <taxon>Pseudonocardiales</taxon>
        <taxon>Pseudonocardiaceae</taxon>
        <taxon>Amycolatopsis</taxon>
    </lineage>
</organism>
<protein>
    <submittedName>
        <fullName evidence="13">AlkA N-terminal domain-containing protein</fullName>
    </submittedName>
</protein>